<feature type="signal peptide" evidence="2">
    <location>
        <begin position="1"/>
        <end position="20"/>
    </location>
</feature>
<feature type="chain" id="PRO_5003868350" evidence="2">
    <location>
        <begin position="21"/>
        <end position="120"/>
    </location>
</feature>
<evidence type="ECO:0000256" key="2">
    <source>
        <dbReference type="SAM" id="SignalP"/>
    </source>
</evidence>
<dbReference type="InParanoid" id="K3WXV9"/>
<dbReference type="HOGENOM" id="CLU_177343_0_0_1"/>
<accession>K3WXV9</accession>
<dbReference type="AlphaFoldDB" id="K3WXV9"/>
<evidence type="ECO:0000313" key="4">
    <source>
        <dbReference type="Proteomes" id="UP000019132"/>
    </source>
</evidence>
<dbReference type="Proteomes" id="UP000019132">
    <property type="component" value="Unassembled WGS sequence"/>
</dbReference>
<protein>
    <submittedName>
        <fullName evidence="3">Uncharacterized protein</fullName>
    </submittedName>
</protein>
<reference evidence="4" key="2">
    <citation type="submission" date="2010-04" db="EMBL/GenBank/DDBJ databases">
        <authorList>
            <person name="Buell R."/>
            <person name="Hamilton J."/>
            <person name="Hostetler J."/>
        </authorList>
    </citation>
    <scope>NUCLEOTIDE SEQUENCE [LARGE SCALE GENOMIC DNA]</scope>
    <source>
        <strain evidence="4">DAOM:BR144</strain>
    </source>
</reference>
<feature type="region of interest" description="Disordered" evidence="1">
    <location>
        <begin position="85"/>
        <end position="120"/>
    </location>
</feature>
<reference evidence="3" key="3">
    <citation type="submission" date="2015-02" db="UniProtKB">
        <authorList>
            <consortium name="EnsemblProtists"/>
        </authorList>
    </citation>
    <scope>IDENTIFICATION</scope>
    <source>
        <strain evidence="3">DAOM BR144</strain>
    </source>
</reference>
<proteinExistence type="predicted"/>
<evidence type="ECO:0000256" key="1">
    <source>
        <dbReference type="SAM" id="MobiDB-lite"/>
    </source>
</evidence>
<organism evidence="3 4">
    <name type="scientific">Globisporangium ultimum (strain ATCC 200006 / CBS 805.95 / DAOM BR144)</name>
    <name type="common">Pythium ultimum</name>
    <dbReference type="NCBI Taxonomy" id="431595"/>
    <lineage>
        <taxon>Eukaryota</taxon>
        <taxon>Sar</taxon>
        <taxon>Stramenopiles</taxon>
        <taxon>Oomycota</taxon>
        <taxon>Peronosporomycetes</taxon>
        <taxon>Pythiales</taxon>
        <taxon>Pythiaceae</taxon>
        <taxon>Globisporangium</taxon>
    </lineage>
</organism>
<feature type="compositionally biased region" description="Basic residues" evidence="1">
    <location>
        <begin position="91"/>
        <end position="120"/>
    </location>
</feature>
<sequence>MATAAMKLLLRPAMVTTSTATVTSKMAVRRGFSSARTAMVPWNLFPTARQVDIVPVQPPQYLADWRHNLEFSLEKMRLTEEPIGMQLLNRNARRPKKANHGKRPCSHHRRRLKRLSRRSS</sequence>
<dbReference type="VEuPathDB" id="FungiDB:PYU1_G009789"/>
<dbReference type="EMBL" id="GL376624">
    <property type="status" value="NOT_ANNOTATED_CDS"/>
    <property type="molecule type" value="Genomic_DNA"/>
</dbReference>
<name>K3WXV9_GLOUD</name>
<dbReference type="eggNOG" id="ENOG502SF1Q">
    <property type="taxonomic scope" value="Eukaryota"/>
</dbReference>
<reference evidence="4" key="1">
    <citation type="journal article" date="2010" name="Genome Biol.">
        <title>Genome sequence of the necrotrophic plant pathogen Pythium ultimum reveals original pathogenicity mechanisms and effector repertoire.</title>
        <authorList>
            <person name="Levesque C.A."/>
            <person name="Brouwer H."/>
            <person name="Cano L."/>
            <person name="Hamilton J.P."/>
            <person name="Holt C."/>
            <person name="Huitema E."/>
            <person name="Raffaele S."/>
            <person name="Robideau G.P."/>
            <person name="Thines M."/>
            <person name="Win J."/>
            <person name="Zerillo M.M."/>
            <person name="Beakes G.W."/>
            <person name="Boore J.L."/>
            <person name="Busam D."/>
            <person name="Dumas B."/>
            <person name="Ferriera S."/>
            <person name="Fuerstenberg S.I."/>
            <person name="Gachon C.M."/>
            <person name="Gaulin E."/>
            <person name="Govers F."/>
            <person name="Grenville-Briggs L."/>
            <person name="Horner N."/>
            <person name="Hostetler J."/>
            <person name="Jiang R.H."/>
            <person name="Johnson J."/>
            <person name="Krajaejun T."/>
            <person name="Lin H."/>
            <person name="Meijer H.J."/>
            <person name="Moore B."/>
            <person name="Morris P."/>
            <person name="Phuntmart V."/>
            <person name="Puiu D."/>
            <person name="Shetty J."/>
            <person name="Stajich J.E."/>
            <person name="Tripathy S."/>
            <person name="Wawra S."/>
            <person name="van West P."/>
            <person name="Whitty B.R."/>
            <person name="Coutinho P.M."/>
            <person name="Henrissat B."/>
            <person name="Martin F."/>
            <person name="Thomas P.D."/>
            <person name="Tyler B.M."/>
            <person name="De Vries R.P."/>
            <person name="Kamoun S."/>
            <person name="Yandell M."/>
            <person name="Tisserat N."/>
            <person name="Buell C.R."/>
        </authorList>
    </citation>
    <scope>NUCLEOTIDE SEQUENCE</scope>
    <source>
        <strain evidence="4">DAOM:BR144</strain>
    </source>
</reference>
<keyword evidence="4" id="KW-1185">Reference proteome</keyword>
<dbReference type="EnsemblProtists" id="PYU1_T009807">
    <property type="protein sequence ID" value="PYU1_T009807"/>
    <property type="gene ID" value="PYU1_G009789"/>
</dbReference>
<keyword evidence="2" id="KW-0732">Signal</keyword>
<evidence type="ECO:0000313" key="3">
    <source>
        <dbReference type="EnsemblProtists" id="PYU1_T009807"/>
    </source>
</evidence>